<feature type="domain" description="Quinolinate phosphoribosyl transferase C-terminal" evidence="14">
    <location>
        <begin position="113"/>
        <end position="288"/>
    </location>
</feature>
<evidence type="ECO:0000256" key="6">
    <source>
        <dbReference type="ARBA" id="ARBA00022642"/>
    </source>
</evidence>
<dbReference type="PANTHER" id="PTHR32179:SF3">
    <property type="entry name" value="NICOTINATE-NUCLEOTIDE PYROPHOSPHORYLASE [CARBOXYLATING]"/>
    <property type="match status" value="1"/>
</dbReference>
<feature type="binding site" evidence="13">
    <location>
        <begin position="252"/>
        <end position="254"/>
    </location>
    <ligand>
        <name>substrate</name>
    </ligand>
</feature>
<dbReference type="Proteomes" id="UP000189674">
    <property type="component" value="Chromosome"/>
</dbReference>
<dbReference type="SUPFAM" id="SSF54675">
    <property type="entry name" value="Nicotinate/Quinolinate PRTase N-terminal domain-like"/>
    <property type="match status" value="1"/>
</dbReference>
<evidence type="ECO:0000259" key="15">
    <source>
        <dbReference type="Pfam" id="PF02749"/>
    </source>
</evidence>
<dbReference type="InterPro" id="IPR002638">
    <property type="entry name" value="Quinolinate_PRibosylTrfase_C"/>
</dbReference>
<feature type="binding site" evidence="13">
    <location>
        <position position="101"/>
    </location>
    <ligand>
        <name>substrate</name>
    </ligand>
</feature>
<evidence type="ECO:0000256" key="3">
    <source>
        <dbReference type="ARBA" id="ARBA00009400"/>
    </source>
</evidence>
<dbReference type="STRING" id="1936003.STSP2_01560"/>
<keyword evidence="6" id="KW-0662">Pyridine nucleotide biosynthesis</keyword>
<comment type="function">
    <text evidence="1">Involved in the catabolism of quinolinic acid (QA).</text>
</comment>
<feature type="binding site" evidence="13">
    <location>
        <position position="202"/>
    </location>
    <ligand>
        <name>substrate</name>
    </ligand>
</feature>
<comment type="subunit">
    <text evidence="4">Hexamer formed by 3 homodimers.</text>
</comment>
<dbReference type="PIRSF" id="PIRSF006250">
    <property type="entry name" value="NadC_ModD"/>
    <property type="match status" value="1"/>
</dbReference>
<dbReference type="SUPFAM" id="SSF51690">
    <property type="entry name" value="Nicotinate/Quinolinate PRTase C-terminal domain-like"/>
    <property type="match status" value="1"/>
</dbReference>
<dbReference type="Pfam" id="PF02749">
    <property type="entry name" value="QRPTase_N"/>
    <property type="match status" value="1"/>
</dbReference>
<dbReference type="InterPro" id="IPR022412">
    <property type="entry name" value="Quinolinate_PRibosylTrfase_N"/>
</dbReference>
<dbReference type="InterPro" id="IPR004393">
    <property type="entry name" value="NadC"/>
</dbReference>
<evidence type="ECO:0000256" key="7">
    <source>
        <dbReference type="ARBA" id="ARBA00022676"/>
    </source>
</evidence>
<dbReference type="GO" id="GO:0009435">
    <property type="term" value="P:NAD+ biosynthetic process"/>
    <property type="evidence" value="ECO:0007669"/>
    <property type="project" value="UniProtKB-UniPathway"/>
</dbReference>
<dbReference type="InterPro" id="IPR027277">
    <property type="entry name" value="NadC/ModD"/>
</dbReference>
<protein>
    <recommendedName>
        <fullName evidence="11">Probable nicotinate-nucleotide pyrophosphorylase [carboxylating]</fullName>
        <ecNumber evidence="5">2.4.2.19</ecNumber>
    </recommendedName>
    <alternativeName>
        <fullName evidence="9">Quinolinate phosphoribosyltransferase [decarboxylating]</fullName>
    </alternativeName>
</protein>
<reference evidence="17" key="1">
    <citation type="submission" date="2017-02" db="EMBL/GenBank/DDBJ databases">
        <title>Comparative genomics and description of representatives of a novel lineage of planctomycetes thriving in anoxic sediments.</title>
        <authorList>
            <person name="Spring S."/>
            <person name="Bunk B."/>
            <person name="Sproer C."/>
        </authorList>
    </citation>
    <scope>NUCLEOTIDE SEQUENCE [LARGE SCALE GENOMIC DNA]</scope>
    <source>
        <strain evidence="17">ST-NAGAB-D1</strain>
    </source>
</reference>
<comment type="similarity">
    <text evidence="3 12">Belongs to the NadC/ModD family.</text>
</comment>
<dbReference type="NCBIfam" id="TIGR00078">
    <property type="entry name" value="nadC"/>
    <property type="match status" value="1"/>
</dbReference>
<evidence type="ECO:0000256" key="5">
    <source>
        <dbReference type="ARBA" id="ARBA00011944"/>
    </source>
</evidence>
<dbReference type="KEGG" id="alus:STSP2_01560"/>
<feature type="binding site" evidence="13">
    <location>
        <position position="168"/>
    </location>
    <ligand>
        <name>substrate</name>
    </ligand>
</feature>
<feature type="binding site" evidence="13">
    <location>
        <begin position="134"/>
        <end position="136"/>
    </location>
    <ligand>
        <name>substrate</name>
    </ligand>
</feature>
<dbReference type="PANTHER" id="PTHR32179">
    <property type="entry name" value="NICOTINATE-NUCLEOTIDE PYROPHOSPHORYLASE [CARBOXYLATING]"/>
    <property type="match status" value="1"/>
</dbReference>
<organism evidence="16 17">
    <name type="scientific">Anaerohalosphaera lusitana</name>
    <dbReference type="NCBI Taxonomy" id="1936003"/>
    <lineage>
        <taxon>Bacteria</taxon>
        <taxon>Pseudomonadati</taxon>
        <taxon>Planctomycetota</taxon>
        <taxon>Phycisphaerae</taxon>
        <taxon>Sedimentisphaerales</taxon>
        <taxon>Anaerohalosphaeraceae</taxon>
        <taxon>Anaerohalosphaera</taxon>
    </lineage>
</organism>
<dbReference type="Gene3D" id="3.90.1170.20">
    <property type="entry name" value="Quinolinate phosphoribosyl transferase, N-terminal domain"/>
    <property type="match status" value="1"/>
</dbReference>
<comment type="pathway">
    <text evidence="2">Cofactor biosynthesis; NAD(+) biosynthesis; nicotinate D-ribonucleotide from quinolinate: step 1/1.</text>
</comment>
<evidence type="ECO:0000256" key="9">
    <source>
        <dbReference type="ARBA" id="ARBA00033102"/>
    </source>
</evidence>
<dbReference type="EMBL" id="CP019791">
    <property type="protein sequence ID" value="AQT68400.1"/>
    <property type="molecule type" value="Genomic_DNA"/>
</dbReference>
<dbReference type="EC" id="2.4.2.19" evidence="5"/>
<proteinExistence type="inferred from homology"/>
<evidence type="ECO:0000256" key="2">
    <source>
        <dbReference type="ARBA" id="ARBA00004893"/>
    </source>
</evidence>
<evidence type="ECO:0000256" key="13">
    <source>
        <dbReference type="PIRSR" id="PIRSR006250-1"/>
    </source>
</evidence>
<dbReference type="GO" id="GO:0005737">
    <property type="term" value="C:cytoplasm"/>
    <property type="evidence" value="ECO:0007669"/>
    <property type="project" value="TreeGrafter"/>
</dbReference>
<keyword evidence="17" id="KW-1185">Reference proteome</keyword>
<dbReference type="UniPathway" id="UPA00253">
    <property type="reaction ID" value="UER00331"/>
</dbReference>
<dbReference type="AlphaFoldDB" id="A0A1U9NLF5"/>
<evidence type="ECO:0000256" key="8">
    <source>
        <dbReference type="ARBA" id="ARBA00022679"/>
    </source>
</evidence>
<sequence>MMHEIDLKAVGRLIDLAVDEDYADGDPTSEITVAEDAWGRAGIVSREKIVVCGMSIVGDILGRYSRKLGLQVLVNDGEEAGEGDLLGVIQGPTRSLLAAERVVLNFLQRLCGISTGTKEYVDAVKGTKAKILDTRKTTPGWRELEKYAVRCGGGVNHRMNLGDGVLIKDNHVTEFGDKIAEKLGPMVARARLYPRVKFVGVEVDDVDFQLKQVLAVEGIDVVLLDNMSYKEMRRAVEMRNEMCGERPLLEASGNIRLENVREVAETGVERISVGALTHSAVSVDIGLDRE</sequence>
<accession>A0A1U9NLF5</accession>
<evidence type="ECO:0000256" key="11">
    <source>
        <dbReference type="ARBA" id="ARBA00069173"/>
    </source>
</evidence>
<evidence type="ECO:0000313" key="17">
    <source>
        <dbReference type="Proteomes" id="UP000189674"/>
    </source>
</evidence>
<keyword evidence="7 12" id="KW-0328">Glycosyltransferase</keyword>
<name>A0A1U9NLF5_9BACT</name>
<dbReference type="FunFam" id="3.90.1170.20:FF:000001">
    <property type="entry name" value="Nicotinate-nucleotide diphosphorylase (Carboxylating)"/>
    <property type="match status" value="1"/>
</dbReference>
<feature type="binding site" evidence="13">
    <location>
        <position position="158"/>
    </location>
    <ligand>
        <name>substrate</name>
    </ligand>
</feature>
<dbReference type="GO" id="GO:0034213">
    <property type="term" value="P:quinolinate catabolic process"/>
    <property type="evidence" value="ECO:0007669"/>
    <property type="project" value="TreeGrafter"/>
</dbReference>
<feature type="binding site" evidence="13">
    <location>
        <begin position="273"/>
        <end position="275"/>
    </location>
    <ligand>
        <name>substrate</name>
    </ligand>
</feature>
<dbReference type="Pfam" id="PF01729">
    <property type="entry name" value="QRPTase_C"/>
    <property type="match status" value="1"/>
</dbReference>
<dbReference type="InterPro" id="IPR013785">
    <property type="entry name" value="Aldolase_TIM"/>
</dbReference>
<dbReference type="InterPro" id="IPR036068">
    <property type="entry name" value="Nicotinate_pribotase-like_C"/>
</dbReference>
<keyword evidence="8 12" id="KW-0808">Transferase</keyword>
<gene>
    <name evidence="16" type="primary">nadC</name>
    <name evidence="16" type="ORF">STSP2_01560</name>
</gene>
<dbReference type="InterPro" id="IPR037128">
    <property type="entry name" value="Quinolinate_PRibosylTase_N_sf"/>
</dbReference>
<evidence type="ECO:0000259" key="14">
    <source>
        <dbReference type="Pfam" id="PF01729"/>
    </source>
</evidence>
<dbReference type="FunFam" id="3.20.20.70:FF:000030">
    <property type="entry name" value="Nicotinate-nucleotide pyrophosphorylase, carboxylating"/>
    <property type="match status" value="1"/>
</dbReference>
<evidence type="ECO:0000256" key="1">
    <source>
        <dbReference type="ARBA" id="ARBA00003237"/>
    </source>
</evidence>
<evidence type="ECO:0000313" key="16">
    <source>
        <dbReference type="EMBL" id="AQT68400.1"/>
    </source>
</evidence>
<dbReference type="Gene3D" id="3.20.20.70">
    <property type="entry name" value="Aldolase class I"/>
    <property type="match status" value="1"/>
</dbReference>
<dbReference type="CDD" id="cd01572">
    <property type="entry name" value="QPRTase"/>
    <property type="match status" value="1"/>
</dbReference>
<feature type="binding site" evidence="13">
    <location>
        <position position="225"/>
    </location>
    <ligand>
        <name>substrate</name>
    </ligand>
</feature>
<feature type="domain" description="Quinolinate phosphoribosyl transferase N-terminal" evidence="15">
    <location>
        <begin position="26"/>
        <end position="111"/>
    </location>
</feature>
<evidence type="ECO:0000256" key="10">
    <source>
        <dbReference type="ARBA" id="ARBA00047445"/>
    </source>
</evidence>
<evidence type="ECO:0000256" key="4">
    <source>
        <dbReference type="ARBA" id="ARBA00011218"/>
    </source>
</evidence>
<evidence type="ECO:0000256" key="12">
    <source>
        <dbReference type="PIRNR" id="PIRNR006250"/>
    </source>
</evidence>
<dbReference type="GO" id="GO:0004514">
    <property type="term" value="F:nicotinate-nucleotide diphosphorylase (carboxylating) activity"/>
    <property type="evidence" value="ECO:0007669"/>
    <property type="project" value="UniProtKB-EC"/>
</dbReference>
<dbReference type="RefSeq" id="WP_205848030.1">
    <property type="nucleotide sequence ID" value="NZ_CP019791.1"/>
</dbReference>
<comment type="catalytic activity">
    <reaction evidence="10">
        <text>nicotinate beta-D-ribonucleotide + CO2 + diphosphate = quinolinate + 5-phospho-alpha-D-ribose 1-diphosphate + 2 H(+)</text>
        <dbReference type="Rhea" id="RHEA:12733"/>
        <dbReference type="ChEBI" id="CHEBI:15378"/>
        <dbReference type="ChEBI" id="CHEBI:16526"/>
        <dbReference type="ChEBI" id="CHEBI:29959"/>
        <dbReference type="ChEBI" id="CHEBI:33019"/>
        <dbReference type="ChEBI" id="CHEBI:57502"/>
        <dbReference type="ChEBI" id="CHEBI:58017"/>
        <dbReference type="EC" id="2.4.2.19"/>
    </reaction>
</comment>